<dbReference type="InterPro" id="IPR008807">
    <property type="entry name" value="ROS_MUCR"/>
</dbReference>
<accession>A0ABY8FMC5</accession>
<protein>
    <submittedName>
        <fullName evidence="2">MucR family transcriptional regulator</fullName>
    </submittedName>
</protein>
<proteinExistence type="inferred from homology"/>
<gene>
    <name evidence="2" type="ORF">P7228_09165</name>
</gene>
<dbReference type="Pfam" id="PF05443">
    <property type="entry name" value="ROS_MUCR"/>
    <property type="match status" value="1"/>
</dbReference>
<dbReference type="EMBL" id="CP121106">
    <property type="protein sequence ID" value="WFL76170.1"/>
    <property type="molecule type" value="Genomic_DNA"/>
</dbReference>
<reference evidence="2 3" key="1">
    <citation type="submission" date="2023-03" db="EMBL/GenBank/DDBJ databases">
        <title>Altererythrobacter sp. CAU 1644 isolated from sand.</title>
        <authorList>
            <person name="Kim W."/>
        </authorList>
    </citation>
    <scope>NUCLEOTIDE SEQUENCE [LARGE SCALE GENOMIC DNA]</scope>
    <source>
        <strain evidence="2 3">CAU 1644</strain>
    </source>
</reference>
<organism evidence="2 3">
    <name type="scientific">Altererythrobacter arenosus</name>
    <dbReference type="NCBI Taxonomy" id="3032592"/>
    <lineage>
        <taxon>Bacteria</taxon>
        <taxon>Pseudomonadati</taxon>
        <taxon>Pseudomonadota</taxon>
        <taxon>Alphaproteobacteria</taxon>
        <taxon>Sphingomonadales</taxon>
        <taxon>Erythrobacteraceae</taxon>
        <taxon>Altererythrobacter</taxon>
    </lineage>
</organism>
<dbReference type="Gene3D" id="1.10.10.1550">
    <property type="entry name" value="ROS/MUCR transcriptional regulator protein"/>
    <property type="match status" value="1"/>
</dbReference>
<sequence length="146" mass="16033">MVEDEAKENETLIILTSEIVSAHVGHNRVAVEALPGFIAGVFGALSSLGKGSDAQEPRPDPAVSIRSSVKQDHLVCLDCGRKMKMLKRHIRGDHGLSPDEYRERWELPANYPMTAPSYAATRSDLAKKLGLGTKANQNRGRKKKSR</sequence>
<dbReference type="Proteomes" id="UP001215827">
    <property type="component" value="Chromosome"/>
</dbReference>
<evidence type="ECO:0000313" key="2">
    <source>
        <dbReference type="EMBL" id="WFL76170.1"/>
    </source>
</evidence>
<keyword evidence="3" id="KW-1185">Reference proteome</keyword>
<name>A0ABY8FMC5_9SPHN</name>
<dbReference type="RefSeq" id="WP_278014936.1">
    <property type="nucleotide sequence ID" value="NZ_CP121106.1"/>
</dbReference>
<comment type="similarity">
    <text evidence="1">Belongs to the ros/MucR family.</text>
</comment>
<evidence type="ECO:0000256" key="1">
    <source>
        <dbReference type="ARBA" id="ARBA00007031"/>
    </source>
</evidence>
<dbReference type="InterPro" id="IPR041920">
    <property type="entry name" value="ROS/MUCR_sf"/>
</dbReference>
<evidence type="ECO:0000313" key="3">
    <source>
        <dbReference type="Proteomes" id="UP001215827"/>
    </source>
</evidence>